<comment type="similarity">
    <text evidence="10">Belongs to the PlsX family.</text>
</comment>
<keyword evidence="4 10" id="KW-0808">Transferase</keyword>
<evidence type="ECO:0000256" key="8">
    <source>
        <dbReference type="ARBA" id="ARBA00024069"/>
    </source>
</evidence>
<dbReference type="EMBL" id="QGLF01000001">
    <property type="protein sequence ID" value="PWR24099.1"/>
    <property type="molecule type" value="Genomic_DNA"/>
</dbReference>
<keyword evidence="11" id="KW-0012">Acyltransferase</keyword>
<keyword evidence="5 10" id="KW-0443">Lipid metabolism</keyword>
<comment type="catalytic activity">
    <reaction evidence="1 10">
        <text>a fatty acyl-[ACP] + phosphate = an acyl phosphate + holo-[ACP]</text>
        <dbReference type="Rhea" id="RHEA:42292"/>
        <dbReference type="Rhea" id="RHEA-COMP:9685"/>
        <dbReference type="Rhea" id="RHEA-COMP:14125"/>
        <dbReference type="ChEBI" id="CHEBI:43474"/>
        <dbReference type="ChEBI" id="CHEBI:59918"/>
        <dbReference type="ChEBI" id="CHEBI:64479"/>
        <dbReference type="ChEBI" id="CHEBI:138651"/>
        <dbReference type="EC" id="2.3.1.274"/>
    </reaction>
</comment>
<evidence type="ECO:0000256" key="2">
    <source>
        <dbReference type="ARBA" id="ARBA00022490"/>
    </source>
</evidence>
<comment type="subunit">
    <text evidence="9 10">Homodimer. Probably interacts with PlsY.</text>
</comment>
<comment type="pathway">
    <text evidence="10">Lipid metabolism; phospholipid metabolism.</text>
</comment>
<dbReference type="Pfam" id="PF02504">
    <property type="entry name" value="FA_synthesis"/>
    <property type="match status" value="1"/>
</dbReference>
<comment type="subcellular location">
    <subcellularLocation>
        <location evidence="10">Cytoplasm</location>
    </subcellularLocation>
    <text evidence="10">Associated with the membrane possibly through PlsY.</text>
</comment>
<dbReference type="NCBIfam" id="TIGR00182">
    <property type="entry name" value="plsX"/>
    <property type="match status" value="1"/>
</dbReference>
<organism evidence="11 12">
    <name type="scientific">Zavarzinia compransoris</name>
    <dbReference type="NCBI Taxonomy" id="1264899"/>
    <lineage>
        <taxon>Bacteria</taxon>
        <taxon>Pseudomonadati</taxon>
        <taxon>Pseudomonadota</taxon>
        <taxon>Alphaproteobacteria</taxon>
        <taxon>Rhodospirillales</taxon>
        <taxon>Zavarziniaceae</taxon>
        <taxon>Zavarzinia</taxon>
    </lineage>
</organism>
<dbReference type="EC" id="2.3.1.274" evidence="8 10"/>
<evidence type="ECO:0000256" key="6">
    <source>
        <dbReference type="ARBA" id="ARBA00023209"/>
    </source>
</evidence>
<sequence>MSPLVIAVDAMGGDHAPGVLVEGAAIARERFPQVRFLFFGDEAKIAPLVKGQALLSDCAEIVHTATAISADEKPGVAMRRGKGTSMWLACEAVRDGTAQAAVSAGNTGALMAIAMFLLRTSPAINRPAIASFVPTMRGESVMLDLGANVGCDERNLVEFAFMGAAFARASLGLPKPRVALLNIGTEDLKGNEAVRGAAQLLRDTPDLPFEFTGFIEGNGIAQGQVDVIVSDGFAGNIALKTQEGTARLVSAYLAATFRRSIWSKLGYLLARPALQALRERLDPNRYNGGAFLGLNGLVVKSHGGTNAVGFAAAIGIAADLALSGFVTRILEDLKRVAPADSIGGEAPGAVEQEVAEKS</sequence>
<gene>
    <name evidence="10" type="primary">plsX</name>
    <name evidence="11" type="ORF">DKG75_03920</name>
</gene>
<dbReference type="PIRSF" id="PIRSF002465">
    <property type="entry name" value="Phsphlp_syn_PlsX"/>
    <property type="match status" value="1"/>
</dbReference>
<dbReference type="GO" id="GO:0008654">
    <property type="term" value="P:phospholipid biosynthetic process"/>
    <property type="evidence" value="ECO:0007669"/>
    <property type="project" value="UniProtKB-KW"/>
</dbReference>
<evidence type="ECO:0000256" key="9">
    <source>
        <dbReference type="ARBA" id="ARBA00046608"/>
    </source>
</evidence>
<dbReference type="GO" id="GO:0043811">
    <property type="term" value="F:phosphate:acyl-[acyl carrier protein] acyltransferase activity"/>
    <property type="evidence" value="ECO:0007669"/>
    <property type="project" value="UniProtKB-UniRule"/>
</dbReference>
<dbReference type="UniPathway" id="UPA00085"/>
<dbReference type="HAMAP" id="MF_00019">
    <property type="entry name" value="PlsX"/>
    <property type="match status" value="1"/>
</dbReference>
<evidence type="ECO:0000256" key="10">
    <source>
        <dbReference type="HAMAP-Rule" id="MF_00019"/>
    </source>
</evidence>
<dbReference type="InterPro" id="IPR003664">
    <property type="entry name" value="FA_synthesis"/>
</dbReference>
<dbReference type="OrthoDB" id="9806408at2"/>
<evidence type="ECO:0000256" key="3">
    <source>
        <dbReference type="ARBA" id="ARBA00022516"/>
    </source>
</evidence>
<dbReference type="GO" id="GO:0006633">
    <property type="term" value="P:fatty acid biosynthetic process"/>
    <property type="evidence" value="ECO:0007669"/>
    <property type="project" value="UniProtKB-UniRule"/>
</dbReference>
<comment type="caution">
    <text evidence="11">The sequence shown here is derived from an EMBL/GenBank/DDBJ whole genome shotgun (WGS) entry which is preliminary data.</text>
</comment>
<evidence type="ECO:0000256" key="7">
    <source>
        <dbReference type="ARBA" id="ARBA00023264"/>
    </source>
</evidence>
<dbReference type="PANTHER" id="PTHR30100:SF1">
    <property type="entry name" value="PHOSPHATE ACYLTRANSFERASE"/>
    <property type="match status" value="1"/>
</dbReference>
<keyword evidence="2 10" id="KW-0963">Cytoplasm</keyword>
<evidence type="ECO:0000256" key="1">
    <source>
        <dbReference type="ARBA" id="ARBA00001232"/>
    </source>
</evidence>
<evidence type="ECO:0000256" key="4">
    <source>
        <dbReference type="ARBA" id="ARBA00022679"/>
    </source>
</evidence>
<keyword evidence="6 10" id="KW-0594">Phospholipid biosynthesis</keyword>
<evidence type="ECO:0000313" key="11">
    <source>
        <dbReference type="EMBL" id="PWR24099.1"/>
    </source>
</evidence>
<dbReference type="PANTHER" id="PTHR30100">
    <property type="entry name" value="FATTY ACID/PHOSPHOLIPID SYNTHESIS PROTEIN PLSX"/>
    <property type="match status" value="1"/>
</dbReference>
<dbReference type="InterPro" id="IPR012281">
    <property type="entry name" value="Phospholipid_synth_PlsX-like"/>
</dbReference>
<evidence type="ECO:0000256" key="5">
    <source>
        <dbReference type="ARBA" id="ARBA00023098"/>
    </source>
</evidence>
<evidence type="ECO:0000313" key="12">
    <source>
        <dbReference type="Proteomes" id="UP000246077"/>
    </source>
</evidence>
<comment type="function">
    <text evidence="10">Catalyzes the reversible formation of acyl-phosphate (acyl-PO(4)) from acyl-[acyl-carrier-protein] (acyl-ACP). This enzyme utilizes acyl-ACP as fatty acyl donor, but not acyl-CoA.</text>
</comment>
<keyword evidence="7 10" id="KW-1208">Phospholipid metabolism</keyword>
<name>A0A317EAX6_9PROT</name>
<dbReference type="GO" id="GO:0005737">
    <property type="term" value="C:cytoplasm"/>
    <property type="evidence" value="ECO:0007669"/>
    <property type="project" value="UniProtKB-SubCell"/>
</dbReference>
<dbReference type="Gene3D" id="3.40.718.10">
    <property type="entry name" value="Isopropylmalate Dehydrogenase"/>
    <property type="match status" value="1"/>
</dbReference>
<keyword evidence="3 10" id="KW-0444">Lipid biosynthesis</keyword>
<dbReference type="Proteomes" id="UP000246077">
    <property type="component" value="Unassembled WGS sequence"/>
</dbReference>
<protein>
    <recommendedName>
        <fullName evidence="8 10">Phosphate acyltransferase</fullName>
        <ecNumber evidence="8 10">2.3.1.274</ecNumber>
    </recommendedName>
    <alternativeName>
        <fullName evidence="10">Acyl-ACP phosphotransacylase</fullName>
    </alternativeName>
    <alternativeName>
        <fullName evidence="10">Acyl-[acyl-carrier-protein]--phosphate acyltransferase</fullName>
    </alternativeName>
    <alternativeName>
        <fullName evidence="10">Phosphate-acyl-ACP acyltransferase</fullName>
    </alternativeName>
</protein>
<accession>A0A317EAX6</accession>
<reference evidence="12" key="1">
    <citation type="submission" date="2018-05" db="EMBL/GenBank/DDBJ databases">
        <title>Zavarzinia sp. HR-AS.</title>
        <authorList>
            <person name="Lee Y."/>
            <person name="Jeon C.O."/>
        </authorList>
    </citation>
    <scope>NUCLEOTIDE SEQUENCE [LARGE SCALE GENOMIC DNA]</scope>
    <source>
        <strain evidence="12">DSM 1231</strain>
    </source>
</reference>
<dbReference type="SUPFAM" id="SSF53659">
    <property type="entry name" value="Isocitrate/Isopropylmalate dehydrogenase-like"/>
    <property type="match status" value="1"/>
</dbReference>
<keyword evidence="12" id="KW-1185">Reference proteome</keyword>
<dbReference type="AlphaFoldDB" id="A0A317EAX6"/>
<proteinExistence type="inferred from homology"/>